<dbReference type="GO" id="GO:0005524">
    <property type="term" value="F:ATP binding"/>
    <property type="evidence" value="ECO:0007669"/>
    <property type="project" value="UniProtKB-KW"/>
</dbReference>
<dbReference type="InterPro" id="IPR051782">
    <property type="entry name" value="ABC_Transporter_VariousFunc"/>
</dbReference>
<keyword evidence="2" id="KW-0547">Nucleotide-binding</keyword>
<evidence type="ECO:0000259" key="4">
    <source>
        <dbReference type="PROSITE" id="PS50893"/>
    </source>
</evidence>
<keyword evidence="3 5" id="KW-0067">ATP-binding</keyword>
<dbReference type="InterPro" id="IPR027417">
    <property type="entry name" value="P-loop_NTPase"/>
</dbReference>
<evidence type="ECO:0000256" key="2">
    <source>
        <dbReference type="ARBA" id="ARBA00022741"/>
    </source>
</evidence>
<dbReference type="Pfam" id="PF00005">
    <property type="entry name" value="ABC_tran"/>
    <property type="match status" value="1"/>
</dbReference>
<dbReference type="PROSITE" id="PS00211">
    <property type="entry name" value="ABC_TRANSPORTER_1"/>
    <property type="match status" value="1"/>
</dbReference>
<name>A0ABS9UCA5_9BACL</name>
<feature type="domain" description="ABC transporter" evidence="4">
    <location>
        <begin position="5"/>
        <end position="230"/>
    </location>
</feature>
<proteinExistence type="predicted"/>
<dbReference type="SMART" id="SM00382">
    <property type="entry name" value="AAA"/>
    <property type="match status" value="1"/>
</dbReference>
<dbReference type="CDD" id="cd03230">
    <property type="entry name" value="ABC_DR_subfamily_A"/>
    <property type="match status" value="1"/>
</dbReference>
<dbReference type="Proteomes" id="UP001316087">
    <property type="component" value="Unassembled WGS sequence"/>
</dbReference>
<keyword evidence="1" id="KW-0813">Transport</keyword>
<evidence type="ECO:0000313" key="6">
    <source>
        <dbReference type="Proteomes" id="UP001316087"/>
    </source>
</evidence>
<evidence type="ECO:0000256" key="1">
    <source>
        <dbReference type="ARBA" id="ARBA00022448"/>
    </source>
</evidence>
<reference evidence="5 6" key="1">
    <citation type="submission" date="2022-03" db="EMBL/GenBank/DDBJ databases">
        <authorList>
            <person name="Jo J.-H."/>
            <person name="Im W.-T."/>
        </authorList>
    </citation>
    <scope>NUCLEOTIDE SEQUENCE [LARGE SCALE GENOMIC DNA]</scope>
    <source>
        <strain evidence="5 6">MA9</strain>
    </source>
</reference>
<dbReference type="InterPro" id="IPR003593">
    <property type="entry name" value="AAA+_ATPase"/>
</dbReference>
<keyword evidence="6" id="KW-1185">Reference proteome</keyword>
<evidence type="ECO:0000256" key="3">
    <source>
        <dbReference type="ARBA" id="ARBA00022840"/>
    </source>
</evidence>
<dbReference type="SUPFAM" id="SSF52540">
    <property type="entry name" value="P-loop containing nucleoside triphosphate hydrolases"/>
    <property type="match status" value="1"/>
</dbReference>
<dbReference type="PANTHER" id="PTHR42939">
    <property type="entry name" value="ABC TRANSPORTER ATP-BINDING PROTEIN ALBC-RELATED"/>
    <property type="match status" value="1"/>
</dbReference>
<dbReference type="PROSITE" id="PS50893">
    <property type="entry name" value="ABC_TRANSPORTER_2"/>
    <property type="match status" value="1"/>
</dbReference>
<evidence type="ECO:0000313" key="5">
    <source>
        <dbReference type="EMBL" id="MCH7321978.1"/>
    </source>
</evidence>
<protein>
    <submittedName>
        <fullName evidence="5">ABC transporter ATP-binding protein</fullName>
    </submittedName>
</protein>
<dbReference type="PANTHER" id="PTHR42939:SF3">
    <property type="entry name" value="ABC TRANSPORTER ATP-BINDING COMPONENT"/>
    <property type="match status" value="1"/>
</dbReference>
<organism evidence="5 6">
    <name type="scientific">Solibacillus palustris</name>
    <dbReference type="NCBI Taxonomy" id="2908203"/>
    <lineage>
        <taxon>Bacteria</taxon>
        <taxon>Bacillati</taxon>
        <taxon>Bacillota</taxon>
        <taxon>Bacilli</taxon>
        <taxon>Bacillales</taxon>
        <taxon>Caryophanaceae</taxon>
        <taxon>Solibacillus</taxon>
    </lineage>
</organism>
<dbReference type="Gene3D" id="3.40.50.300">
    <property type="entry name" value="P-loop containing nucleotide triphosphate hydrolases"/>
    <property type="match status" value="1"/>
</dbReference>
<comment type="caution">
    <text evidence="5">The sequence shown here is derived from an EMBL/GenBank/DDBJ whole genome shotgun (WGS) entry which is preliminary data.</text>
</comment>
<dbReference type="InterPro" id="IPR017871">
    <property type="entry name" value="ABC_transporter-like_CS"/>
</dbReference>
<dbReference type="InterPro" id="IPR003439">
    <property type="entry name" value="ABC_transporter-like_ATP-bd"/>
</dbReference>
<dbReference type="RefSeq" id="WP_241369025.1">
    <property type="nucleotide sequence ID" value="NZ_JAKZFC010000002.1"/>
</dbReference>
<dbReference type="EMBL" id="JAKZFC010000002">
    <property type="protein sequence ID" value="MCH7321978.1"/>
    <property type="molecule type" value="Genomic_DNA"/>
</dbReference>
<sequence length="286" mass="32396">MDTILEVKNLSKHYNSFSLKKVNLTIPKGSIVGLIGENGAGKTTTIKAIIGAIQKDGGEITLFGLPFHTTNKEVMQQIAIVMEGSFFHEELSPRQMAKVLKGLYKKWNDVTFNRYLRQFNVPATKKLKEFSKGMRMKLSIAIALSYDAKLLILDEPTSGLDPVVRNEILNIFQDFIIDEERAILLSSHITTDLEKIADYITFIHNGEVILNDMKDDLIYKYGVVKCSEQQFDSLDQTHIIGYEKGQFAVQALVNNKQAVQHMYPDLVIDAPTIDDIMLYYVRGDKK</sequence>
<accession>A0ABS9UCA5</accession>
<gene>
    <name evidence="5" type="ORF">LZ480_08740</name>
</gene>